<name>A0A9J6BE98_POLVA</name>
<protein>
    <submittedName>
        <fullName evidence="1">Uncharacterized protein</fullName>
    </submittedName>
</protein>
<dbReference type="AlphaFoldDB" id="A0A9J6BE98"/>
<dbReference type="OrthoDB" id="1925699at2759"/>
<evidence type="ECO:0000313" key="2">
    <source>
        <dbReference type="Proteomes" id="UP001107558"/>
    </source>
</evidence>
<dbReference type="Proteomes" id="UP001107558">
    <property type="component" value="Chromosome 4"/>
</dbReference>
<dbReference type="Pfam" id="PF11901">
    <property type="entry name" value="DM9"/>
    <property type="match status" value="2"/>
</dbReference>
<sequence>MEGIFWVPFSNEMDKSMLVEVGNDGDGSPMYIARAHHCDDLIPGKLLTGSNYANHCHVPYGGQEWAKSNFEVLINTGFSWVAASDGNVPHHAVVGGRTSSGEPLYIGRVSHCGIVTPGKVHRVSKCIFIPFGWKEFTYTSYEVLVKKTEIMTASSGDQLKWVQYSNDIDETDLVYAGDYPGGKMYIARAHHAGDLIPGKFLPNSIFGNHCHISYGGQEIPKDEFEVLLNTGFKWVSSSNGFVPENAVIGGQSLSGEIFYVGRTWHNGQNTPGKISKRSKCIYIPFGGEFTHKEYDVLVQVLQAQPVSNHRSSVEWVSVGKGKPWPNNAVAAGIYREFGNSYTQYIARRRHGNNVVIGYAYNYYDGPIFYFGWHEKEISYRDFDVLVEHAPVFPKEVL</sequence>
<reference evidence="1" key="1">
    <citation type="submission" date="2021-03" db="EMBL/GenBank/DDBJ databases">
        <title>Chromosome level genome of the anhydrobiotic midge Polypedilum vanderplanki.</title>
        <authorList>
            <person name="Yoshida Y."/>
            <person name="Kikawada T."/>
            <person name="Gusev O."/>
        </authorList>
    </citation>
    <scope>NUCLEOTIDE SEQUENCE</scope>
    <source>
        <strain evidence="1">NIAS01</strain>
        <tissue evidence="1">Whole body or cell culture</tissue>
    </source>
</reference>
<dbReference type="PANTHER" id="PTHR31649:SF1">
    <property type="entry name" value="FARNESOIC ACID O-METHYL TRANSFERASE DOMAIN-CONTAINING PROTEIN"/>
    <property type="match status" value="1"/>
</dbReference>
<dbReference type="SMART" id="SM00696">
    <property type="entry name" value="DM9"/>
    <property type="match status" value="4"/>
</dbReference>
<organism evidence="1 2">
    <name type="scientific">Polypedilum vanderplanki</name>
    <name type="common">Sleeping chironomid midge</name>
    <dbReference type="NCBI Taxonomy" id="319348"/>
    <lineage>
        <taxon>Eukaryota</taxon>
        <taxon>Metazoa</taxon>
        <taxon>Ecdysozoa</taxon>
        <taxon>Arthropoda</taxon>
        <taxon>Hexapoda</taxon>
        <taxon>Insecta</taxon>
        <taxon>Pterygota</taxon>
        <taxon>Neoptera</taxon>
        <taxon>Endopterygota</taxon>
        <taxon>Diptera</taxon>
        <taxon>Nematocera</taxon>
        <taxon>Chironomoidea</taxon>
        <taxon>Chironomidae</taxon>
        <taxon>Chironominae</taxon>
        <taxon>Polypedilum</taxon>
        <taxon>Polypedilum</taxon>
    </lineage>
</organism>
<dbReference type="InterPro" id="IPR006616">
    <property type="entry name" value="DM9_repeat"/>
</dbReference>
<accession>A0A9J6BE98</accession>
<dbReference type="PANTHER" id="PTHR31649">
    <property type="entry name" value="AGAP009604-PA"/>
    <property type="match status" value="1"/>
</dbReference>
<proteinExistence type="predicted"/>
<dbReference type="EMBL" id="JADBJN010000004">
    <property type="protein sequence ID" value="KAG5668196.1"/>
    <property type="molecule type" value="Genomic_DNA"/>
</dbReference>
<evidence type="ECO:0000313" key="1">
    <source>
        <dbReference type="EMBL" id="KAG5668196.1"/>
    </source>
</evidence>
<comment type="caution">
    <text evidence="1">The sequence shown here is derived from an EMBL/GenBank/DDBJ whole genome shotgun (WGS) entry which is preliminary data.</text>
</comment>
<gene>
    <name evidence="1" type="ORF">PVAND_016145</name>
</gene>
<keyword evidence="2" id="KW-1185">Reference proteome</keyword>